<dbReference type="Proteomes" id="UP000594967">
    <property type="component" value="Chromosome"/>
</dbReference>
<dbReference type="EMBL" id="LS483469">
    <property type="protein sequence ID" value="SQI46370.1"/>
    <property type="molecule type" value="Genomic_DNA"/>
</dbReference>
<proteinExistence type="predicted"/>
<dbReference type="Proteomes" id="UP000248897">
    <property type="component" value="Chromosome 1"/>
</dbReference>
<sequence>MRIALLHTFETNIAIFTQTAARLGLPADSLKHAVRADLRAAAEAGAPDLEQQVCAALETLSQAADVVVLTCSTLSGAARALAATSPVPILRADYVLAQRALQASDSIVALCATDASALYTQRLFEEAGKRAAQRVEARVVPDCGLQLQRGNTQAALRLTALAAEQASQQGATEVVLMHPWMEGALATMATDRVPLSSAPVSLSAALNILQATSAD</sequence>
<dbReference type="Gene3D" id="3.40.50.1860">
    <property type="match status" value="2"/>
</dbReference>
<protein>
    <recommendedName>
        <fullName evidence="5">Asp/Glu racemase</fullName>
    </recommendedName>
</protein>
<dbReference type="RefSeq" id="WP_062869015.1">
    <property type="nucleotide sequence ID" value="NZ_CAMKNT010000009.1"/>
</dbReference>
<evidence type="ECO:0000313" key="3">
    <source>
        <dbReference type="Proteomes" id="UP000248897"/>
    </source>
</evidence>
<dbReference type="InterPro" id="IPR001920">
    <property type="entry name" value="Asp/Glu_race"/>
</dbReference>
<evidence type="ECO:0000313" key="2">
    <source>
        <dbReference type="EMBL" id="SQI46370.1"/>
    </source>
</evidence>
<organism evidence="2 3">
    <name type="scientific">Serratia plymuthica</name>
    <dbReference type="NCBI Taxonomy" id="82996"/>
    <lineage>
        <taxon>Bacteria</taxon>
        <taxon>Pseudomonadati</taxon>
        <taxon>Pseudomonadota</taxon>
        <taxon>Gammaproteobacteria</taxon>
        <taxon>Enterobacterales</taxon>
        <taxon>Yersiniaceae</taxon>
        <taxon>Serratia</taxon>
    </lineage>
</organism>
<dbReference type="EMBL" id="CP065673">
    <property type="protein sequence ID" value="QPS18629.1"/>
    <property type="molecule type" value="Genomic_DNA"/>
</dbReference>
<dbReference type="STRING" id="82996.ADP72_11950"/>
<accession>A0A2X4VM23</accession>
<keyword evidence="4" id="KW-1185">Reference proteome</keyword>
<evidence type="ECO:0008006" key="5">
    <source>
        <dbReference type="Google" id="ProtNLM"/>
    </source>
</evidence>
<evidence type="ECO:0000313" key="4">
    <source>
        <dbReference type="Proteomes" id="UP000594967"/>
    </source>
</evidence>
<gene>
    <name evidence="1" type="ORF">I6G64_13490</name>
    <name evidence="2" type="ORF">NCTC12961_05747</name>
</gene>
<dbReference type="AlphaFoldDB" id="A0A2X4VM23"/>
<name>A0A2X4VM23_SERPL</name>
<reference evidence="2 3" key="1">
    <citation type="submission" date="2018-06" db="EMBL/GenBank/DDBJ databases">
        <authorList>
            <consortium name="Pathogen Informatics"/>
            <person name="Doyle S."/>
        </authorList>
    </citation>
    <scope>NUCLEOTIDE SEQUENCE [LARGE SCALE GENOMIC DNA]</scope>
    <source>
        <strain evidence="2 3">NCTC12961</strain>
    </source>
</reference>
<evidence type="ECO:0000313" key="1">
    <source>
        <dbReference type="EMBL" id="QPS18629.1"/>
    </source>
</evidence>
<reference evidence="1 4" key="2">
    <citation type="submission" date="2020-12" db="EMBL/GenBank/DDBJ databases">
        <title>FDA dAtabase for Regulatory Grade micrObial Sequences (FDA-ARGOS): Supporting development and validation of Infectious Disease Dx tests.</title>
        <authorList>
            <person name="Sproer C."/>
            <person name="Gronow S."/>
            <person name="Severitt S."/>
            <person name="Schroder I."/>
            <person name="Tallon L."/>
            <person name="Sadzewicz L."/>
            <person name="Zhao X."/>
            <person name="Boylan J."/>
            <person name="Ott S."/>
            <person name="Bowen H."/>
            <person name="Vavikolanu K."/>
            <person name="Mehta A."/>
            <person name="Aluvathingal J."/>
            <person name="Nadendla S."/>
            <person name="Lowell S."/>
            <person name="Myers T."/>
            <person name="Yan Y."/>
            <person name="Sichtig H."/>
        </authorList>
    </citation>
    <scope>NUCLEOTIDE SEQUENCE [LARGE SCALE GENOMIC DNA]</scope>
    <source>
        <strain evidence="1 4">FDAARGOS_907</strain>
    </source>
</reference>
<dbReference type="GO" id="GO:0016855">
    <property type="term" value="F:racemase and epimerase activity, acting on amino acids and derivatives"/>
    <property type="evidence" value="ECO:0007669"/>
    <property type="project" value="InterPro"/>
</dbReference>